<dbReference type="RefSeq" id="WP_377315248.1">
    <property type="nucleotide sequence ID" value="NZ_JBHUIY010000009.1"/>
</dbReference>
<accession>A0ABW5C8J4</accession>
<evidence type="ECO:0008006" key="3">
    <source>
        <dbReference type="Google" id="ProtNLM"/>
    </source>
</evidence>
<dbReference type="Proteomes" id="UP001597296">
    <property type="component" value="Unassembled WGS sequence"/>
</dbReference>
<name>A0ABW5C8J4_9PROT</name>
<organism evidence="1 2">
    <name type="scientific">Phaeospirillum tilakii</name>
    <dbReference type="NCBI Taxonomy" id="741673"/>
    <lineage>
        <taxon>Bacteria</taxon>
        <taxon>Pseudomonadati</taxon>
        <taxon>Pseudomonadota</taxon>
        <taxon>Alphaproteobacteria</taxon>
        <taxon>Rhodospirillales</taxon>
        <taxon>Rhodospirillaceae</taxon>
        <taxon>Phaeospirillum</taxon>
    </lineage>
</organism>
<evidence type="ECO:0000313" key="2">
    <source>
        <dbReference type="Proteomes" id="UP001597296"/>
    </source>
</evidence>
<comment type="caution">
    <text evidence="1">The sequence shown here is derived from an EMBL/GenBank/DDBJ whole genome shotgun (WGS) entry which is preliminary data.</text>
</comment>
<reference evidence="2" key="1">
    <citation type="journal article" date="2019" name="Int. J. Syst. Evol. Microbiol.">
        <title>The Global Catalogue of Microorganisms (GCM) 10K type strain sequencing project: providing services to taxonomists for standard genome sequencing and annotation.</title>
        <authorList>
            <consortium name="The Broad Institute Genomics Platform"/>
            <consortium name="The Broad Institute Genome Sequencing Center for Infectious Disease"/>
            <person name="Wu L."/>
            <person name="Ma J."/>
        </authorList>
    </citation>
    <scope>NUCLEOTIDE SEQUENCE [LARGE SCALE GENOMIC DNA]</scope>
    <source>
        <strain evidence="2">KCTC 15012</strain>
    </source>
</reference>
<dbReference type="EMBL" id="JBHUIY010000009">
    <property type="protein sequence ID" value="MFD2233475.1"/>
    <property type="molecule type" value="Genomic_DNA"/>
</dbReference>
<keyword evidence="2" id="KW-1185">Reference proteome</keyword>
<gene>
    <name evidence="1" type="ORF">ACFSNB_06630</name>
</gene>
<proteinExistence type="predicted"/>
<sequence>MTDVQALRNAILAAPLETSNFGEAPEPGTLYLPLSHLKALRLDAHVVVGGRGVGKSFWTAALQSGPLRAAIGTAVPELDDLDIRIGFANTDAIESYPNADLFARLLDLGAEPYDIWRAVILRWVAERAGRAIPVDKWDATIGWLKEEPEEASRLMATARSWRGLILFDALDRTSRDWQRMDQIVRGLLNAVLWLKSSAPTLAAKVFLREDQAERTVFNFPDASKLLATKAELTWARHDLHGMLWQRLINAPGTHGEYLRAVCATAAALPSGEIGRLKPLPAEMKRESDAQRRAFEALAGPWMGRDRRRGVPYTWSVGHLSDARGQTSPRSFLAAIRQAADDSRERYDNYKYALHYESIKRGIQKASEIRVNEIAEDYPWVPEVLSALEGLNVPCEGEVILARWQAAFPAGPQAIPSDRLPPQHAGRGWDGIREDLQRLGLIETKKDERIDMPDLYRVGFRLGRKGGVKPQPRS</sequence>
<protein>
    <recommendedName>
        <fullName evidence="3">ATP-binding protein</fullName>
    </recommendedName>
</protein>
<evidence type="ECO:0000313" key="1">
    <source>
        <dbReference type="EMBL" id="MFD2233475.1"/>
    </source>
</evidence>